<dbReference type="PROSITE" id="PS51732">
    <property type="entry name" value="ASN_GLN_ASE_3"/>
    <property type="match status" value="1"/>
</dbReference>
<dbReference type="InterPro" id="IPR037152">
    <property type="entry name" value="L-asparaginase_N_sf"/>
</dbReference>
<dbReference type="AlphaFoldDB" id="Q1YQR3"/>
<feature type="domain" description="L-asparaginase N-terminal" evidence="3">
    <location>
        <begin position="4"/>
        <end position="156"/>
    </location>
</feature>
<dbReference type="PIRSF" id="PIRSF500176">
    <property type="entry name" value="L_ASNase"/>
    <property type="match status" value="1"/>
</dbReference>
<dbReference type="SUPFAM" id="SSF53774">
    <property type="entry name" value="Glutaminase/Asparaginase"/>
    <property type="match status" value="1"/>
</dbReference>
<dbReference type="Pfam" id="PF00710">
    <property type="entry name" value="Asparaginase"/>
    <property type="match status" value="1"/>
</dbReference>
<dbReference type="InterPro" id="IPR027474">
    <property type="entry name" value="L-asparaginase_N"/>
</dbReference>
<evidence type="ECO:0000313" key="5">
    <source>
        <dbReference type="Proteomes" id="UP000005555"/>
    </source>
</evidence>
<dbReference type="OrthoDB" id="9788068at2"/>
<dbReference type="Proteomes" id="UP000005555">
    <property type="component" value="Unassembled WGS sequence"/>
</dbReference>
<dbReference type="STRING" id="314287.GB2207_06588"/>
<proteinExistence type="predicted"/>
<gene>
    <name evidence="4" type="ORF">GB2207_06588</name>
</gene>
<dbReference type="InterPro" id="IPR006034">
    <property type="entry name" value="Asparaginase/glutaminase-like"/>
</dbReference>
<accession>Q1YQR3</accession>
<evidence type="ECO:0000256" key="1">
    <source>
        <dbReference type="PIRSR" id="PIRSR001220-1"/>
    </source>
</evidence>
<dbReference type="eggNOG" id="COG0252">
    <property type="taxonomic scope" value="Bacteria"/>
</dbReference>
<dbReference type="PANTHER" id="PTHR11707">
    <property type="entry name" value="L-ASPARAGINASE"/>
    <property type="match status" value="1"/>
</dbReference>
<dbReference type="EMBL" id="AAPI01000006">
    <property type="protein sequence ID" value="EAS46498.1"/>
    <property type="molecule type" value="Genomic_DNA"/>
</dbReference>
<dbReference type="Gene3D" id="3.40.50.1170">
    <property type="entry name" value="L-asparaginase, N-terminal domain"/>
    <property type="match status" value="1"/>
</dbReference>
<dbReference type="PIRSF" id="PIRSF001220">
    <property type="entry name" value="L-ASNase_gatD"/>
    <property type="match status" value="1"/>
</dbReference>
<reference evidence="4 5" key="1">
    <citation type="submission" date="2006-03" db="EMBL/GenBank/DDBJ databases">
        <authorList>
            <person name="Giovannoni S.J."/>
            <person name="Cho J.-C."/>
            <person name="Ferriera S."/>
            <person name="Johnson J."/>
            <person name="Kravitz S."/>
            <person name="Halpern A."/>
            <person name="Remington K."/>
            <person name="Beeson K."/>
            <person name="Tran B."/>
            <person name="Rogers Y.-H."/>
            <person name="Friedman R."/>
            <person name="Venter J.C."/>
        </authorList>
    </citation>
    <scope>NUCLEOTIDE SEQUENCE [LARGE SCALE GENOMIC DNA]</scope>
    <source>
        <strain evidence="4 5">HTCC2207</strain>
    </source>
</reference>
<dbReference type="InterPro" id="IPR036152">
    <property type="entry name" value="Asp/glu_Ase-like_sf"/>
</dbReference>
<evidence type="ECO:0000259" key="3">
    <source>
        <dbReference type="Pfam" id="PF00710"/>
    </source>
</evidence>
<keyword evidence="5" id="KW-1185">Reference proteome</keyword>
<feature type="binding site" evidence="2">
    <location>
        <begin position="83"/>
        <end position="84"/>
    </location>
    <ligand>
        <name>substrate</name>
    </ligand>
</feature>
<evidence type="ECO:0000256" key="2">
    <source>
        <dbReference type="PIRSR" id="PIRSR001220-2"/>
    </source>
</evidence>
<feature type="active site" description="O-isoaspartyl threonine intermediate" evidence="1">
    <location>
        <position position="12"/>
    </location>
</feature>
<sequence>MKKLQIFTTGGTVDKVYFDALSEFQIGEPVVGPILERMNVGFDFAVEELMRLDSLDMTDQHRQTIQQRVSDTDAEYFLIMHGTDGMVETAGWLSNIANKKIIFTGAMQPAAFADTDAVFNIGCAVGALQTVEAGVYIVMSGQVFAADQVIKNRAAHRFESVG</sequence>
<comment type="caution">
    <text evidence="4">The sequence shown here is derived from an EMBL/GenBank/DDBJ whole genome shotgun (WGS) entry which is preliminary data.</text>
</comment>
<name>Q1YQR3_9GAMM</name>
<feature type="binding site" evidence="2">
    <location>
        <position position="54"/>
    </location>
    <ligand>
        <name>substrate</name>
    </ligand>
</feature>
<protein>
    <submittedName>
        <fullName evidence="4">Asparaginase</fullName>
    </submittedName>
</protein>
<evidence type="ECO:0000313" key="4">
    <source>
        <dbReference type="EMBL" id="EAS46498.1"/>
    </source>
</evidence>
<dbReference type="GO" id="GO:0004067">
    <property type="term" value="F:asparaginase activity"/>
    <property type="evidence" value="ECO:0007669"/>
    <property type="project" value="UniProtKB-UniRule"/>
</dbReference>
<organism evidence="4 5">
    <name type="scientific">gamma proteobacterium HTCC2207</name>
    <dbReference type="NCBI Taxonomy" id="314287"/>
    <lineage>
        <taxon>Bacteria</taxon>
        <taxon>Pseudomonadati</taxon>
        <taxon>Pseudomonadota</taxon>
        <taxon>Gammaproteobacteria</taxon>
        <taxon>Cellvibrionales</taxon>
        <taxon>Porticoccaceae</taxon>
        <taxon>SAR92 clade</taxon>
    </lineage>
</organism>
<dbReference type="HOGENOM" id="CLU_019134_4_2_6"/>
<dbReference type="PANTHER" id="PTHR11707:SF28">
    <property type="entry name" value="60 KDA LYSOPHOSPHOLIPASE"/>
    <property type="match status" value="1"/>
</dbReference>